<evidence type="ECO:0000313" key="3">
    <source>
        <dbReference type="Proteomes" id="UP000428328"/>
    </source>
</evidence>
<organism evidence="2 3">
    <name type="scientific">Pseudodesulfovibrio cashew</name>
    <dbReference type="NCBI Taxonomy" id="2678688"/>
    <lineage>
        <taxon>Bacteria</taxon>
        <taxon>Pseudomonadati</taxon>
        <taxon>Thermodesulfobacteriota</taxon>
        <taxon>Desulfovibrionia</taxon>
        <taxon>Desulfovibrionales</taxon>
        <taxon>Desulfovibrionaceae</taxon>
    </lineage>
</organism>
<dbReference type="Proteomes" id="UP000428328">
    <property type="component" value="Chromosome"/>
</dbReference>
<dbReference type="RefSeq" id="WP_158948255.1">
    <property type="nucleotide sequence ID" value="NZ_CP046400.1"/>
</dbReference>
<evidence type="ECO:0000256" key="1">
    <source>
        <dbReference type="SAM" id="SignalP"/>
    </source>
</evidence>
<accession>A0A6I6JK65</accession>
<dbReference type="AlphaFoldDB" id="A0A6I6JK65"/>
<dbReference type="EMBL" id="CP046400">
    <property type="protein sequence ID" value="QGY40702.1"/>
    <property type="molecule type" value="Genomic_DNA"/>
</dbReference>
<feature type="signal peptide" evidence="1">
    <location>
        <begin position="1"/>
        <end position="21"/>
    </location>
</feature>
<reference evidence="2 3" key="1">
    <citation type="submission" date="2019-11" db="EMBL/GenBank/DDBJ databases">
        <authorList>
            <person name="Zheng R.K."/>
            <person name="Sun C.M."/>
        </authorList>
    </citation>
    <scope>NUCLEOTIDE SEQUENCE [LARGE SCALE GENOMIC DNA]</scope>
    <source>
        <strain evidence="2 3">SRB007</strain>
    </source>
</reference>
<keyword evidence="3" id="KW-1185">Reference proteome</keyword>
<sequence length="247" mass="28845">MKKIALGIFMVMTLIASPCPASEIDEVISASPSWDSFTNKDGTGLYHEVLRAVFSLYGIPVRHTYSKSNRSEELVLLSLADMMTCDDKATPPLVLARYPMYENDYYVFFKKSRIGPWRGEETLRGMEILSQPTFYSQANFNVPVRIKDVLTGEQALSMIILDRSDFYVDDLNLIRQSMRRNTIPFRRQDFDVQKAGRRAYFPLFNVTERGKHIKRMYEEGIVRLHRQGKLKPIYDKWDFQYPDFDSY</sequence>
<protein>
    <submittedName>
        <fullName evidence="2">ABC transporter substrate-binding protein</fullName>
    </submittedName>
</protein>
<proteinExistence type="predicted"/>
<evidence type="ECO:0000313" key="2">
    <source>
        <dbReference type="EMBL" id="QGY40702.1"/>
    </source>
</evidence>
<dbReference type="SUPFAM" id="SSF53850">
    <property type="entry name" value="Periplasmic binding protein-like II"/>
    <property type="match status" value="1"/>
</dbReference>
<dbReference type="KEGG" id="psel:GM415_11390"/>
<gene>
    <name evidence="2" type="ORF">GM415_11390</name>
</gene>
<keyword evidence="1" id="KW-0732">Signal</keyword>
<name>A0A6I6JK65_9BACT</name>
<feature type="chain" id="PRO_5026307399" evidence="1">
    <location>
        <begin position="22"/>
        <end position="247"/>
    </location>
</feature>